<evidence type="ECO:0000259" key="8">
    <source>
        <dbReference type="PROSITE" id="PS50113"/>
    </source>
</evidence>
<dbReference type="Gene3D" id="3.30.565.10">
    <property type="entry name" value="Histidine kinase-like ATPase, C-terminal domain"/>
    <property type="match status" value="1"/>
</dbReference>
<dbReference type="InterPro" id="IPR001789">
    <property type="entry name" value="Sig_transdc_resp-reg_receiver"/>
</dbReference>
<dbReference type="InterPro" id="IPR013655">
    <property type="entry name" value="PAS_fold_3"/>
</dbReference>
<dbReference type="Pfam" id="PF02518">
    <property type="entry name" value="HATPase_c"/>
    <property type="match status" value="1"/>
</dbReference>
<dbReference type="InterPro" id="IPR001610">
    <property type="entry name" value="PAC"/>
</dbReference>
<evidence type="ECO:0000259" key="5">
    <source>
        <dbReference type="PROSITE" id="PS50109"/>
    </source>
</evidence>
<proteinExistence type="predicted"/>
<dbReference type="InterPro" id="IPR000014">
    <property type="entry name" value="PAS"/>
</dbReference>
<gene>
    <name evidence="9" type="ORF">HNQ60_001833</name>
</gene>
<feature type="domain" description="PAC" evidence="8">
    <location>
        <begin position="223"/>
        <end position="275"/>
    </location>
</feature>
<feature type="domain" description="Histidine kinase" evidence="5">
    <location>
        <begin position="425"/>
        <end position="649"/>
    </location>
</feature>
<dbReference type="SMART" id="SM00086">
    <property type="entry name" value="PAC"/>
    <property type="match status" value="2"/>
</dbReference>
<dbReference type="SMART" id="SM00388">
    <property type="entry name" value="HisKA"/>
    <property type="match status" value="1"/>
</dbReference>
<feature type="domain" description="Response regulatory" evidence="6">
    <location>
        <begin position="671"/>
        <end position="789"/>
    </location>
</feature>
<dbReference type="SMART" id="SM00448">
    <property type="entry name" value="REC"/>
    <property type="match status" value="2"/>
</dbReference>
<dbReference type="Gene3D" id="1.10.287.130">
    <property type="match status" value="1"/>
</dbReference>
<evidence type="ECO:0000259" key="7">
    <source>
        <dbReference type="PROSITE" id="PS50112"/>
    </source>
</evidence>
<dbReference type="SMART" id="SM00091">
    <property type="entry name" value="PAS"/>
    <property type="match status" value="2"/>
</dbReference>
<evidence type="ECO:0000259" key="6">
    <source>
        <dbReference type="PROSITE" id="PS50110"/>
    </source>
</evidence>
<feature type="domain" description="Response regulatory" evidence="6">
    <location>
        <begin position="13"/>
        <end position="129"/>
    </location>
</feature>
<dbReference type="PROSITE" id="PS50109">
    <property type="entry name" value="HIS_KIN"/>
    <property type="match status" value="1"/>
</dbReference>
<dbReference type="PROSITE" id="PS50110">
    <property type="entry name" value="RESPONSE_REGULATORY"/>
    <property type="match status" value="2"/>
</dbReference>
<evidence type="ECO:0000313" key="9">
    <source>
        <dbReference type="EMBL" id="MBB6092955.1"/>
    </source>
</evidence>
<dbReference type="Gene3D" id="3.40.50.2300">
    <property type="match status" value="2"/>
</dbReference>
<sequence length="796" mass="88024">MAAEALNLQRPLRVLLLEDSDIDAELLLGHLSKAGIGCDLERATNREEFLNALRPAELDIILADYSLPDFDGLTALDMVREQSPDLPFIFVSGVVGEEFAINALRRGATDYVMKRGLNRLPAAVDRAISEAREKQDRLRAEQALRVSESSTQLALDAAGLGKWEYDPVADTLHWDARCRELFGLSTSESVDHDRFFAQCHALDRERIERALRVAMAPGSTGEVAEECRVMRRTDGDERWLSLVGRAFFEDGACTRFVGVVADITQRKHQEADLQELNQTLKARVAHQIAERDYLWQLSRDLLAVTDAAGVLIEINPAWESALGYRLDAVPGRQLESFVHPDDLFITREAIVRTMHETLRPFECRMRSANGTYRSISWSATPGHAGIYLVGRDVTEDREAQARLAQTQEALRQSQKMEAVGQLTGGVAHDFNNLLQIVVGNLETLQRKLPTELPRLRRAADHAMAGARRAANLTQHLLAFSRRQPLDPRPVAINQLVENISEMLRRTLGELIEVHTEMDTELWLAEIDENQLEVALLNLAVNARDAMSEGGRLSIETFNVDFNALPNLFDAEISEGDFVVLRVLDTGSGMTPEVLAHAFEPFYTTKGIGQGTGLGLSQVYGFVTQSGGQVRITSQAGLGTQITMYFPRYTGPIATADGPIAATEDEQQVTGTILVVEDDPDVRGYTVETVRELGYEVLEARDGPSALKVLNHAPRGTVDLLFTDVVLPGGMDGQQLARAASEQHPSLKVLFASGYPRDAIVHHGRLDPGVQLIPKPFVQDELAARLRQVLDDNSGNR</sequence>
<dbReference type="EMBL" id="JACHHZ010000002">
    <property type="protein sequence ID" value="MBB6092955.1"/>
    <property type="molecule type" value="Genomic_DNA"/>
</dbReference>
<dbReference type="Pfam" id="PF00072">
    <property type="entry name" value="Response_reg"/>
    <property type="match status" value="2"/>
</dbReference>
<dbReference type="PANTHER" id="PTHR43065">
    <property type="entry name" value="SENSOR HISTIDINE KINASE"/>
    <property type="match status" value="1"/>
</dbReference>
<feature type="modified residue" description="4-aspartylphosphate" evidence="4">
    <location>
        <position position="723"/>
    </location>
</feature>
<dbReference type="InterPro" id="IPR003594">
    <property type="entry name" value="HATPase_dom"/>
</dbReference>
<dbReference type="Gene3D" id="2.10.70.100">
    <property type="match status" value="1"/>
</dbReference>
<dbReference type="PROSITE" id="PS50113">
    <property type="entry name" value="PAC"/>
    <property type="match status" value="1"/>
</dbReference>
<dbReference type="SUPFAM" id="SSF55874">
    <property type="entry name" value="ATPase domain of HSP90 chaperone/DNA topoisomerase II/histidine kinase"/>
    <property type="match status" value="1"/>
</dbReference>
<evidence type="ECO:0000256" key="1">
    <source>
        <dbReference type="ARBA" id="ARBA00000085"/>
    </source>
</evidence>
<dbReference type="PRINTS" id="PR00344">
    <property type="entry name" value="BCTRLSENSOR"/>
</dbReference>
<dbReference type="PROSITE" id="PS50112">
    <property type="entry name" value="PAS"/>
    <property type="match status" value="2"/>
</dbReference>
<reference evidence="9 10" key="1">
    <citation type="submission" date="2020-08" db="EMBL/GenBank/DDBJ databases">
        <title>Genomic Encyclopedia of Type Strains, Phase IV (KMG-IV): sequencing the most valuable type-strain genomes for metagenomic binning, comparative biology and taxonomic classification.</title>
        <authorList>
            <person name="Goeker M."/>
        </authorList>
    </citation>
    <scope>NUCLEOTIDE SEQUENCE [LARGE SCALE GENOMIC DNA]</scope>
    <source>
        <strain evidence="9 10">DSM 26723</strain>
    </source>
</reference>
<dbReference type="PANTHER" id="PTHR43065:SF42">
    <property type="entry name" value="TWO-COMPONENT SENSOR PPRA"/>
    <property type="match status" value="1"/>
</dbReference>
<keyword evidence="3 4" id="KW-0597">Phosphoprotein</keyword>
<dbReference type="RefSeq" id="WP_184330865.1">
    <property type="nucleotide sequence ID" value="NZ_JACHHZ010000002.1"/>
</dbReference>
<evidence type="ECO:0000256" key="3">
    <source>
        <dbReference type="ARBA" id="ARBA00022553"/>
    </source>
</evidence>
<dbReference type="SUPFAM" id="SSF55785">
    <property type="entry name" value="PYP-like sensor domain (PAS domain)"/>
    <property type="match status" value="2"/>
</dbReference>
<protein>
    <recommendedName>
        <fullName evidence="2">histidine kinase</fullName>
        <ecNumber evidence="2">2.7.13.3</ecNumber>
    </recommendedName>
</protein>
<accession>A0A841HLV1</accession>
<dbReference type="CDD" id="cd00156">
    <property type="entry name" value="REC"/>
    <property type="match status" value="1"/>
</dbReference>
<dbReference type="InterPro" id="IPR003661">
    <property type="entry name" value="HisK_dim/P_dom"/>
</dbReference>
<evidence type="ECO:0000256" key="2">
    <source>
        <dbReference type="ARBA" id="ARBA00012438"/>
    </source>
</evidence>
<feature type="domain" description="PAS" evidence="7">
    <location>
        <begin position="147"/>
        <end position="218"/>
    </location>
</feature>
<dbReference type="InterPro" id="IPR004358">
    <property type="entry name" value="Sig_transdc_His_kin-like_C"/>
</dbReference>
<comment type="caution">
    <text evidence="9">The sequence shown here is derived from an EMBL/GenBank/DDBJ whole genome shotgun (WGS) entry which is preliminary data.</text>
</comment>
<dbReference type="CDD" id="cd00130">
    <property type="entry name" value="PAS"/>
    <property type="match status" value="2"/>
</dbReference>
<keyword evidence="10" id="KW-1185">Reference proteome</keyword>
<dbReference type="SUPFAM" id="SSF52172">
    <property type="entry name" value="CheY-like"/>
    <property type="match status" value="2"/>
</dbReference>
<dbReference type="InterPro" id="IPR011006">
    <property type="entry name" value="CheY-like_superfamily"/>
</dbReference>
<dbReference type="InterPro" id="IPR036097">
    <property type="entry name" value="HisK_dim/P_sf"/>
</dbReference>
<feature type="modified residue" description="4-aspartylphosphate" evidence="4">
    <location>
        <position position="64"/>
    </location>
</feature>
<dbReference type="InterPro" id="IPR005467">
    <property type="entry name" value="His_kinase_dom"/>
</dbReference>
<dbReference type="Proteomes" id="UP000588068">
    <property type="component" value="Unassembled WGS sequence"/>
</dbReference>
<feature type="domain" description="PAS" evidence="7">
    <location>
        <begin position="302"/>
        <end position="357"/>
    </location>
</feature>
<dbReference type="InterPro" id="IPR000700">
    <property type="entry name" value="PAS-assoc_C"/>
</dbReference>
<evidence type="ECO:0000256" key="4">
    <source>
        <dbReference type="PROSITE-ProRule" id="PRU00169"/>
    </source>
</evidence>
<dbReference type="GO" id="GO:0000155">
    <property type="term" value="F:phosphorelay sensor kinase activity"/>
    <property type="evidence" value="ECO:0007669"/>
    <property type="project" value="InterPro"/>
</dbReference>
<dbReference type="EC" id="2.7.13.3" evidence="2"/>
<dbReference type="AlphaFoldDB" id="A0A841HLV1"/>
<organism evidence="9 10">
    <name type="scientific">Povalibacter uvarum</name>
    <dbReference type="NCBI Taxonomy" id="732238"/>
    <lineage>
        <taxon>Bacteria</taxon>
        <taxon>Pseudomonadati</taxon>
        <taxon>Pseudomonadota</taxon>
        <taxon>Gammaproteobacteria</taxon>
        <taxon>Steroidobacterales</taxon>
        <taxon>Steroidobacteraceae</taxon>
        <taxon>Povalibacter</taxon>
    </lineage>
</organism>
<dbReference type="CDD" id="cd18161">
    <property type="entry name" value="REC_hyHK_blue-like"/>
    <property type="match status" value="1"/>
</dbReference>
<dbReference type="SUPFAM" id="SSF47384">
    <property type="entry name" value="Homodimeric domain of signal transducing histidine kinase"/>
    <property type="match status" value="1"/>
</dbReference>
<comment type="catalytic activity">
    <reaction evidence="1">
        <text>ATP + protein L-histidine = ADP + protein N-phospho-L-histidine.</text>
        <dbReference type="EC" id="2.7.13.3"/>
    </reaction>
</comment>
<dbReference type="Pfam" id="PF08447">
    <property type="entry name" value="PAS_3"/>
    <property type="match status" value="2"/>
</dbReference>
<name>A0A841HLV1_9GAMM</name>
<dbReference type="NCBIfam" id="TIGR00229">
    <property type="entry name" value="sensory_box"/>
    <property type="match status" value="2"/>
</dbReference>
<dbReference type="InterPro" id="IPR036890">
    <property type="entry name" value="HATPase_C_sf"/>
</dbReference>
<dbReference type="Gene3D" id="3.30.450.20">
    <property type="entry name" value="PAS domain"/>
    <property type="match status" value="2"/>
</dbReference>
<dbReference type="InterPro" id="IPR035965">
    <property type="entry name" value="PAS-like_dom_sf"/>
</dbReference>
<evidence type="ECO:0000313" key="10">
    <source>
        <dbReference type="Proteomes" id="UP000588068"/>
    </source>
</evidence>
<dbReference type="SMART" id="SM00387">
    <property type="entry name" value="HATPase_c"/>
    <property type="match status" value="1"/>
</dbReference>